<name>A0A667YRG4_9TELE</name>
<sequence>MPKVDYLTSVMPWRKPVLYFVVMTTLTSLLKLGNGQEAGAVLQLTPQETNSDASMRSGMLRIRSNLHSGNVMHDGKNEPVATTGDGSLADTKIPTTEHTVMDAKLKHLNPSVRCSNNSMTLKVKRMRAPFLVDSGEGPPVPLSHIPSSCGFSVRRSRRDVHFVAPYQGCHVTQQDGNYVLPLRFRGTPMTMSCPVAPPPPSVCCFPSGMVVKIGGIIASGLKVKVSGMWESLSSVCDSCGFALEEHSGGLILTAPYHKGLCIEMKSDEYLLSLLLADGELLVTCPSRKDVQKPTTPSQGGPSLQYPQFPVFPQDWVFPGPVPQTQRPAPVTNPVVQMPQRPMFQRPMHPPSITTSPTTDRQDIAPAQHPEISFMSQYPWLSHYPMFPRPVPSMQSPSVNKNSSAPPGQLPQMPPSQQWLMAQGALHAMPPHATTAQAFFNRPVPTVEDVMPQLHQQPQFPGLPQHAFPLSPNLPLHPESGPHGSATAVDTLKPGIHGHQQHANPQTYQMPVVYPPPKYPIQKGNVHSLKPQTAPPATSQTTTASTAVWPPLQRPFYHPNLYMPSYYPQQAHNAPAKSTIPNSSGQSGPQNHHPIHSFDRFRHQWQDSLAGGTHGNVDNPQQHQQVPFMPFDALQRYGYGSWGMPYASYLSPSREASHPYHEKK</sequence>
<keyword evidence="7" id="KW-1185">Reference proteome</keyword>
<keyword evidence="2" id="KW-0964">Secreted</keyword>
<feature type="region of interest" description="Disordered" evidence="4">
    <location>
        <begin position="68"/>
        <end position="89"/>
    </location>
</feature>
<dbReference type="GeneTree" id="ENSGT00970000193507"/>
<evidence type="ECO:0000256" key="4">
    <source>
        <dbReference type="SAM" id="MobiDB-lite"/>
    </source>
</evidence>
<dbReference type="InParanoid" id="A0A667YRG4"/>
<dbReference type="GO" id="GO:0005576">
    <property type="term" value="C:extracellular region"/>
    <property type="evidence" value="ECO:0007669"/>
    <property type="project" value="UniProtKB-SubCell"/>
</dbReference>
<accession>A0A667YRG4</accession>
<evidence type="ECO:0000256" key="3">
    <source>
        <dbReference type="ARBA" id="ARBA00022729"/>
    </source>
</evidence>
<evidence type="ECO:0000256" key="1">
    <source>
        <dbReference type="ARBA" id="ARBA00004613"/>
    </source>
</evidence>
<feature type="compositionally biased region" description="Polar residues" evidence="4">
    <location>
        <begin position="392"/>
        <end position="405"/>
    </location>
</feature>
<reference evidence="6" key="1">
    <citation type="submission" date="2019-06" db="EMBL/GenBank/DDBJ databases">
        <authorList>
            <consortium name="Wellcome Sanger Institute Data Sharing"/>
        </authorList>
    </citation>
    <scope>NUCLEOTIDE SEQUENCE [LARGE SCALE GENOMIC DNA]</scope>
</reference>
<reference evidence="6" key="3">
    <citation type="submission" date="2025-09" db="UniProtKB">
        <authorList>
            <consortium name="Ensembl"/>
        </authorList>
    </citation>
    <scope>IDENTIFICATION</scope>
</reference>
<reference evidence="6" key="2">
    <citation type="submission" date="2025-08" db="UniProtKB">
        <authorList>
            <consortium name="Ensembl"/>
        </authorList>
    </citation>
    <scope>IDENTIFICATION</scope>
</reference>
<dbReference type="GeneID" id="115358705"/>
<proteinExistence type="predicted"/>
<evidence type="ECO:0000313" key="7">
    <source>
        <dbReference type="Proteomes" id="UP000472263"/>
    </source>
</evidence>
<dbReference type="AlphaFoldDB" id="A0A667YRG4"/>
<evidence type="ECO:0000259" key="5">
    <source>
        <dbReference type="Pfam" id="PF22821"/>
    </source>
</evidence>
<dbReference type="InterPro" id="IPR054554">
    <property type="entry name" value="ZP1/4_Ig-like"/>
</dbReference>
<gene>
    <name evidence="6" type="primary">LOC115358705</name>
</gene>
<dbReference type="RefSeq" id="XP_029906541.1">
    <property type="nucleotide sequence ID" value="XM_030050681.1"/>
</dbReference>
<feature type="region of interest" description="Disordered" evidence="4">
    <location>
        <begin position="391"/>
        <end position="414"/>
    </location>
</feature>
<dbReference type="Pfam" id="PF22821">
    <property type="entry name" value="ZP1_ZP4_Ig-like"/>
    <property type="match status" value="1"/>
</dbReference>
<evidence type="ECO:0000313" key="6">
    <source>
        <dbReference type="Ensembl" id="ENSMMDP00005023706.1"/>
    </source>
</evidence>
<dbReference type="Proteomes" id="UP000472263">
    <property type="component" value="Chromosome 5"/>
</dbReference>
<feature type="region of interest" description="Disordered" evidence="4">
    <location>
        <begin position="570"/>
        <end position="595"/>
    </location>
</feature>
<keyword evidence="3" id="KW-0732">Signal</keyword>
<evidence type="ECO:0000256" key="2">
    <source>
        <dbReference type="ARBA" id="ARBA00022525"/>
    </source>
</evidence>
<dbReference type="Ensembl" id="ENSMMDT00005024217.1">
    <property type="protein sequence ID" value="ENSMMDP00005023706.1"/>
    <property type="gene ID" value="ENSMMDG00005011420.1"/>
</dbReference>
<protein>
    <submittedName>
        <fullName evidence="6">Uncharacterized LOC115358705</fullName>
    </submittedName>
</protein>
<feature type="compositionally biased region" description="Polar residues" evidence="4">
    <location>
        <begin position="578"/>
        <end position="589"/>
    </location>
</feature>
<dbReference type="OrthoDB" id="8446208at2759"/>
<feature type="domain" description="Zona pellucida sperm-binding protein 1/4 Ig-like" evidence="5">
    <location>
        <begin position="114"/>
        <end position="187"/>
    </location>
</feature>
<organism evidence="6 7">
    <name type="scientific">Myripristis murdjan</name>
    <name type="common">pinecone soldierfish</name>
    <dbReference type="NCBI Taxonomy" id="586833"/>
    <lineage>
        <taxon>Eukaryota</taxon>
        <taxon>Metazoa</taxon>
        <taxon>Chordata</taxon>
        <taxon>Craniata</taxon>
        <taxon>Vertebrata</taxon>
        <taxon>Euteleostomi</taxon>
        <taxon>Actinopterygii</taxon>
        <taxon>Neopterygii</taxon>
        <taxon>Teleostei</taxon>
        <taxon>Neoteleostei</taxon>
        <taxon>Acanthomorphata</taxon>
        <taxon>Holocentriformes</taxon>
        <taxon>Holocentridae</taxon>
        <taxon>Myripristis</taxon>
    </lineage>
</organism>
<comment type="subcellular location">
    <subcellularLocation>
        <location evidence="1">Secreted</location>
    </subcellularLocation>
</comment>